<dbReference type="InterPro" id="IPR001969">
    <property type="entry name" value="Aspartic_peptidase_AS"/>
</dbReference>
<keyword evidence="2" id="KW-1185">Reference proteome</keyword>
<reference evidence="1" key="1">
    <citation type="submission" date="2022-03" db="EMBL/GenBank/DDBJ databases">
        <title>Draft genome sequence of Aduncisulcus paluster, a free-living microaerophilic Fornicata.</title>
        <authorList>
            <person name="Yuyama I."/>
            <person name="Kume K."/>
            <person name="Tamura T."/>
            <person name="Inagaki Y."/>
            <person name="Hashimoto T."/>
        </authorList>
    </citation>
    <scope>NUCLEOTIDE SEQUENCE</scope>
    <source>
        <strain evidence="1">NY0171</strain>
    </source>
</reference>
<comment type="caution">
    <text evidence="1">The sequence shown here is derived from an EMBL/GenBank/DDBJ whole genome shotgun (WGS) entry which is preliminary data.</text>
</comment>
<dbReference type="InterPro" id="IPR036875">
    <property type="entry name" value="Znf_CCHC_sf"/>
</dbReference>
<organism evidence="1 2">
    <name type="scientific">Aduncisulcus paluster</name>
    <dbReference type="NCBI Taxonomy" id="2918883"/>
    <lineage>
        <taxon>Eukaryota</taxon>
        <taxon>Metamonada</taxon>
        <taxon>Carpediemonas-like organisms</taxon>
        <taxon>Aduncisulcus</taxon>
    </lineage>
</organism>
<dbReference type="EMBL" id="BQXS01000084">
    <property type="protein sequence ID" value="GKT27877.1"/>
    <property type="molecule type" value="Genomic_DNA"/>
</dbReference>
<dbReference type="Proteomes" id="UP001057375">
    <property type="component" value="Unassembled WGS sequence"/>
</dbReference>
<evidence type="ECO:0000313" key="1">
    <source>
        <dbReference type="EMBL" id="GKT27877.1"/>
    </source>
</evidence>
<evidence type="ECO:0000313" key="2">
    <source>
        <dbReference type="Proteomes" id="UP001057375"/>
    </source>
</evidence>
<gene>
    <name evidence="1" type="ORF">ADUPG1_000250</name>
</gene>
<dbReference type="Gene3D" id="4.10.60.10">
    <property type="entry name" value="Zinc finger, CCHC-type"/>
    <property type="match status" value="1"/>
</dbReference>
<accession>A0ABQ5K7K0</accession>
<dbReference type="PROSITE" id="PS00141">
    <property type="entry name" value="ASP_PROTEASE"/>
    <property type="match status" value="1"/>
</dbReference>
<dbReference type="SUPFAM" id="SSF57756">
    <property type="entry name" value="Retrovirus zinc finger-like domains"/>
    <property type="match status" value="1"/>
</dbReference>
<sequence length="326" mass="36746">MFIYYSKLHTHYSINTLAMEGSMALLQPPFLTKFDRNSWLKFHRDYAIYVARGGDADFRTLIDPFVLQSLYLTTGCTPDETPESFKAKVTKKFSVSSTQGFYDELKKLKLYKLSQSALVTYTARFQEEVAANEAFGDKQVIADMFIEGLKIPRLCDRVKSEIDTAEKKDDLPHVMKVAFGEIEDMVAIRDEVLKYPSSFGLEVKLVTPTGGKRRHSHAPDRTSKFSHVECRKCHELGHITRFCPSNSAKKSSPVVRAGSKASYTSKQAHKYFLTILTDPEKSEGIRASFILDTGSDVSIIRKELIEDVAGIEKEEADIEIELADGT</sequence>
<protein>
    <recommendedName>
        <fullName evidence="3">CCHC-type domain-containing protein</fullName>
    </recommendedName>
</protein>
<name>A0ABQ5K7K0_9EUKA</name>
<proteinExistence type="predicted"/>
<evidence type="ECO:0008006" key="3">
    <source>
        <dbReference type="Google" id="ProtNLM"/>
    </source>
</evidence>